<evidence type="ECO:0000256" key="1">
    <source>
        <dbReference type="SAM" id="MobiDB-lite"/>
    </source>
</evidence>
<accession>A0A8K0S768</accession>
<dbReference type="PANTHER" id="PTHR43040">
    <property type="entry name" value="RIBONUCLEASE D"/>
    <property type="match status" value="1"/>
</dbReference>
<dbReference type="PANTHER" id="PTHR43040:SF1">
    <property type="entry name" value="RIBONUCLEASE D"/>
    <property type="match status" value="1"/>
</dbReference>
<sequence length="216" mass="24313">MSARNARTIEVPIEWFDPLVLSDIPTVVQVNTEAAISELVVTLDRYRPGYAVIFIDIQGTQYGIVLEGAHDIQLMELATRSLCRGYVSGLATCIARDDTIPAEDVLRWINMGGGQFSADFNSAFEDFKQRPFSNGTRRHCPQKFKLLVRLYDHYSSELTPEWKARMVSATKDRVRQSQSAGVDDHEIDMGRAPDGWHEIEDCPGESANFYPGRVGR</sequence>
<organism evidence="2 3">
    <name type="scientific">Fusarium tricinctum</name>
    <dbReference type="NCBI Taxonomy" id="61284"/>
    <lineage>
        <taxon>Eukaryota</taxon>
        <taxon>Fungi</taxon>
        <taxon>Dikarya</taxon>
        <taxon>Ascomycota</taxon>
        <taxon>Pezizomycotina</taxon>
        <taxon>Sordariomycetes</taxon>
        <taxon>Hypocreomycetidae</taxon>
        <taxon>Hypocreales</taxon>
        <taxon>Nectriaceae</taxon>
        <taxon>Fusarium</taxon>
        <taxon>Fusarium tricinctum species complex</taxon>
    </lineage>
</organism>
<evidence type="ECO:0000313" key="3">
    <source>
        <dbReference type="Proteomes" id="UP000813427"/>
    </source>
</evidence>
<dbReference type="EMBL" id="JAGPXF010000001">
    <property type="protein sequence ID" value="KAH7263749.1"/>
    <property type="molecule type" value="Genomic_DNA"/>
</dbReference>
<reference evidence="2" key="1">
    <citation type="journal article" date="2021" name="Nat. Commun.">
        <title>Genetic determinants of endophytism in the Arabidopsis root mycobiome.</title>
        <authorList>
            <person name="Mesny F."/>
            <person name="Miyauchi S."/>
            <person name="Thiergart T."/>
            <person name="Pickel B."/>
            <person name="Atanasova L."/>
            <person name="Karlsson M."/>
            <person name="Huettel B."/>
            <person name="Barry K.W."/>
            <person name="Haridas S."/>
            <person name="Chen C."/>
            <person name="Bauer D."/>
            <person name="Andreopoulos W."/>
            <person name="Pangilinan J."/>
            <person name="LaButti K."/>
            <person name="Riley R."/>
            <person name="Lipzen A."/>
            <person name="Clum A."/>
            <person name="Drula E."/>
            <person name="Henrissat B."/>
            <person name="Kohler A."/>
            <person name="Grigoriev I.V."/>
            <person name="Martin F.M."/>
            <person name="Hacquard S."/>
        </authorList>
    </citation>
    <scope>NUCLEOTIDE SEQUENCE</scope>
    <source>
        <strain evidence="2">MPI-SDFR-AT-0068</strain>
    </source>
</reference>
<dbReference type="Proteomes" id="UP000813427">
    <property type="component" value="Unassembled WGS sequence"/>
</dbReference>
<dbReference type="AlphaFoldDB" id="A0A8K0S768"/>
<comment type="caution">
    <text evidence="2">The sequence shown here is derived from an EMBL/GenBank/DDBJ whole genome shotgun (WGS) entry which is preliminary data.</text>
</comment>
<feature type="compositionally biased region" description="Basic and acidic residues" evidence="1">
    <location>
        <begin position="182"/>
        <end position="200"/>
    </location>
</feature>
<dbReference type="OrthoDB" id="26838at2759"/>
<feature type="region of interest" description="Disordered" evidence="1">
    <location>
        <begin position="176"/>
        <end position="216"/>
    </location>
</feature>
<keyword evidence="3" id="KW-1185">Reference proteome</keyword>
<evidence type="ECO:0000313" key="2">
    <source>
        <dbReference type="EMBL" id="KAH7263749.1"/>
    </source>
</evidence>
<protein>
    <submittedName>
        <fullName evidence="2">Uncharacterized protein</fullName>
    </submittedName>
</protein>
<name>A0A8K0S768_9HYPO</name>
<gene>
    <name evidence="2" type="ORF">BKA59DRAFT_449943</name>
</gene>
<proteinExistence type="predicted"/>